<dbReference type="Proteomes" id="UP000000321">
    <property type="component" value="Unassembled WGS sequence"/>
</dbReference>
<name>Q1YF08_AURMS</name>
<protein>
    <submittedName>
        <fullName evidence="2">Uncharacterized protein</fullName>
    </submittedName>
</protein>
<keyword evidence="1" id="KW-0472">Membrane</keyword>
<comment type="caution">
    <text evidence="2">The sequence shown here is derived from an EMBL/GenBank/DDBJ whole genome shotgun (WGS) entry which is preliminary data.</text>
</comment>
<dbReference type="AlphaFoldDB" id="Q1YF08"/>
<keyword evidence="3" id="KW-1185">Reference proteome</keyword>
<dbReference type="BioCyc" id="AURANTIMONAS:SI859A1_03373-MONOMER"/>
<dbReference type="EMBL" id="AAPJ01000007">
    <property type="protein sequence ID" value="EAS48737.1"/>
    <property type="molecule type" value="Genomic_DNA"/>
</dbReference>
<accession>Q1YF08</accession>
<dbReference type="HOGENOM" id="CLU_100481_0_0_5"/>
<evidence type="ECO:0000313" key="3">
    <source>
        <dbReference type="Proteomes" id="UP000000321"/>
    </source>
</evidence>
<gene>
    <name evidence="2" type="ORF">SI859A1_03373</name>
</gene>
<evidence type="ECO:0000256" key="1">
    <source>
        <dbReference type="SAM" id="Phobius"/>
    </source>
</evidence>
<evidence type="ECO:0000313" key="2">
    <source>
        <dbReference type="EMBL" id="EAS48737.1"/>
    </source>
</evidence>
<sequence>MGRPWGSPVGSRSAVPEGSVGMLAWMSENSGALNVALNAAMLGVWGVYLQIMVTSYRRQRRSSILITRGAGHGIRSRCLITNMGAEQVYVTSLLATVTAGDETREYTLTDLRDLPEDLGEDPHSAMRQGSLGTGRYMDLGHFDELLKEITRTDPDFTRNATIDTFVLTVVALYGTERMPVGATRSFAIKKDEDGNRQIVPHSVETRQMRGRRDRKTLRNKLMKHM</sequence>
<organism evidence="2 3">
    <name type="scientific">Aurantimonas manganoxydans (strain ATCC BAA-1229 / DSM 21871 / SI85-9A1)</name>
    <dbReference type="NCBI Taxonomy" id="287752"/>
    <lineage>
        <taxon>Bacteria</taxon>
        <taxon>Pseudomonadati</taxon>
        <taxon>Pseudomonadota</taxon>
        <taxon>Alphaproteobacteria</taxon>
        <taxon>Hyphomicrobiales</taxon>
        <taxon>Aurantimonadaceae</taxon>
        <taxon>Aurantimonas</taxon>
    </lineage>
</organism>
<keyword evidence="1" id="KW-1133">Transmembrane helix</keyword>
<reference evidence="2 3" key="1">
    <citation type="journal article" date="2008" name="Appl. Environ. Microbiol.">
        <title>Genomic insights into Mn(II) oxidation by the marine alphaproteobacterium Aurantimonas sp. strain SI85-9A1.</title>
        <authorList>
            <person name="Dick G.J."/>
            <person name="Podell S."/>
            <person name="Johnson H.A."/>
            <person name="Rivera-Espinoza Y."/>
            <person name="Bernier-Latmani R."/>
            <person name="McCarthy J.K."/>
            <person name="Torpey J.W."/>
            <person name="Clement B.G."/>
            <person name="Gaasterland T."/>
            <person name="Tebo B.M."/>
        </authorList>
    </citation>
    <scope>NUCLEOTIDE SEQUENCE [LARGE SCALE GENOMIC DNA]</scope>
    <source>
        <strain evidence="2 3">SI85-9A1</strain>
    </source>
</reference>
<feature type="transmembrane region" description="Helical" evidence="1">
    <location>
        <begin position="31"/>
        <end position="51"/>
    </location>
</feature>
<keyword evidence="1" id="KW-0812">Transmembrane</keyword>
<proteinExistence type="predicted"/>